<keyword evidence="5 6" id="KW-0143">Chaperone</keyword>
<keyword evidence="3 6" id="KW-0862">Zinc</keyword>
<comment type="caution">
    <text evidence="9">The sequence shown here is derived from an EMBL/GenBank/DDBJ whole genome shotgun (WGS) entry which is preliminary data.</text>
</comment>
<dbReference type="PANTHER" id="PTHR48102">
    <property type="entry name" value="ATP-DEPENDENT CLP PROTEASE ATP-BINDING SUBUNIT CLPX-LIKE, MITOCHONDRIAL-RELATED"/>
    <property type="match status" value="1"/>
</dbReference>
<dbReference type="GO" id="GO:0005524">
    <property type="term" value="F:ATP binding"/>
    <property type="evidence" value="ECO:0007669"/>
    <property type="project" value="UniProtKB-KW"/>
</dbReference>
<feature type="domain" description="ClpX-type ZB" evidence="8">
    <location>
        <begin position="1"/>
        <end position="49"/>
    </location>
</feature>
<evidence type="ECO:0000259" key="8">
    <source>
        <dbReference type="PROSITE" id="PS51902"/>
    </source>
</evidence>
<feature type="binding site" evidence="6 7">
    <location>
        <position position="8"/>
    </location>
    <ligand>
        <name>Zn(2+)</name>
        <dbReference type="ChEBI" id="CHEBI:29105"/>
    </ligand>
</feature>
<dbReference type="PANTHER" id="PTHR48102:SF7">
    <property type="entry name" value="ATP-DEPENDENT CLP PROTEASE ATP-BINDING SUBUNIT CLPX-LIKE, MITOCHONDRIAL"/>
    <property type="match status" value="1"/>
</dbReference>
<proteinExistence type="inferred from homology"/>
<dbReference type="Gene3D" id="1.10.8.60">
    <property type="match status" value="1"/>
</dbReference>
<dbReference type="InterPro" id="IPR025662">
    <property type="entry name" value="Sigma_54_int_dom_ATP-bd_1"/>
</dbReference>
<keyword evidence="9" id="KW-0378">Hydrolase</keyword>
<dbReference type="PROSITE" id="PS51902">
    <property type="entry name" value="CLPX_ZB"/>
    <property type="match status" value="1"/>
</dbReference>
<dbReference type="Gene3D" id="6.20.220.10">
    <property type="entry name" value="ClpX chaperone, C4-type zinc finger domain"/>
    <property type="match status" value="1"/>
</dbReference>
<dbReference type="InterPro" id="IPR019489">
    <property type="entry name" value="Clp_ATPase_C"/>
</dbReference>
<name>A0ABW5K3M6_9FLAO</name>
<comment type="caution">
    <text evidence="6">Lacks conserved residue(s) required for the propagation of feature annotation.</text>
</comment>
<dbReference type="RefSeq" id="WP_379903437.1">
    <property type="nucleotide sequence ID" value="NZ_JBHULM010000011.1"/>
</dbReference>
<accession>A0ABW5K3M6</accession>
<keyword evidence="4 6" id="KW-0067">ATP-binding</keyword>
<evidence type="ECO:0000256" key="2">
    <source>
        <dbReference type="ARBA" id="ARBA00022741"/>
    </source>
</evidence>
<dbReference type="SMART" id="SM00382">
    <property type="entry name" value="AAA"/>
    <property type="match status" value="1"/>
</dbReference>
<gene>
    <name evidence="6 9" type="primary">clpX</name>
    <name evidence="9" type="ORF">ACFSSB_09215</name>
</gene>
<evidence type="ECO:0000256" key="4">
    <source>
        <dbReference type="ARBA" id="ARBA00022840"/>
    </source>
</evidence>
<dbReference type="Pfam" id="PF07724">
    <property type="entry name" value="AAA_2"/>
    <property type="match status" value="1"/>
</dbReference>
<feature type="binding site" evidence="6 7">
    <location>
        <position position="11"/>
    </location>
    <ligand>
        <name>Zn(2+)</name>
        <dbReference type="ChEBI" id="CHEBI:29105"/>
    </ligand>
</feature>
<dbReference type="InterPro" id="IPR027417">
    <property type="entry name" value="P-loop_NTPase"/>
</dbReference>
<evidence type="ECO:0000313" key="9">
    <source>
        <dbReference type="EMBL" id="MFD2542495.1"/>
    </source>
</evidence>
<dbReference type="SMART" id="SM00994">
    <property type="entry name" value="zf-C4_ClpX"/>
    <property type="match status" value="1"/>
</dbReference>
<dbReference type="CDD" id="cd19497">
    <property type="entry name" value="RecA-like_ClpX"/>
    <property type="match status" value="1"/>
</dbReference>
<evidence type="ECO:0000256" key="1">
    <source>
        <dbReference type="ARBA" id="ARBA00022723"/>
    </source>
</evidence>
<dbReference type="NCBIfam" id="NF003745">
    <property type="entry name" value="PRK05342.1"/>
    <property type="match status" value="1"/>
</dbReference>
<protein>
    <recommendedName>
        <fullName evidence="6">ATP-dependent Clp protease ATP-binding subunit ClpX</fullName>
    </recommendedName>
</protein>
<dbReference type="InterPro" id="IPR038366">
    <property type="entry name" value="Znf_CppX_C4_sf"/>
</dbReference>
<dbReference type="InterPro" id="IPR010603">
    <property type="entry name" value="Znf_CppX_C4"/>
</dbReference>
<feature type="binding site" evidence="6 7">
    <location>
        <position position="33"/>
    </location>
    <ligand>
        <name>Zn(2+)</name>
        <dbReference type="ChEBI" id="CHEBI:29105"/>
    </ligand>
</feature>
<dbReference type="SUPFAM" id="SSF57716">
    <property type="entry name" value="Glucocorticoid receptor-like (DNA-binding domain)"/>
    <property type="match status" value="1"/>
</dbReference>
<dbReference type="Pfam" id="PF10431">
    <property type="entry name" value="ClpB_D2-small"/>
    <property type="match status" value="1"/>
</dbReference>
<dbReference type="InterPro" id="IPR003593">
    <property type="entry name" value="AAA+_ATPase"/>
</dbReference>
<evidence type="ECO:0000256" key="3">
    <source>
        <dbReference type="ARBA" id="ARBA00022833"/>
    </source>
</evidence>
<dbReference type="InterPro" id="IPR050052">
    <property type="entry name" value="ATP-dep_Clp_protease_ClpX"/>
</dbReference>
<dbReference type="HAMAP" id="MF_00175">
    <property type="entry name" value="ClpX"/>
    <property type="match status" value="1"/>
</dbReference>
<dbReference type="SMART" id="SM01086">
    <property type="entry name" value="ClpB_D2-small"/>
    <property type="match status" value="1"/>
</dbReference>
<dbReference type="SUPFAM" id="SSF52540">
    <property type="entry name" value="P-loop containing nucleoside triphosphate hydrolases"/>
    <property type="match status" value="1"/>
</dbReference>
<evidence type="ECO:0000256" key="6">
    <source>
        <dbReference type="HAMAP-Rule" id="MF_00175"/>
    </source>
</evidence>
<comment type="function">
    <text evidence="6">ATP-dependent specificity component of the Clp protease. It directs the protease to specific substrates. Can perform chaperone functions in the absence of ClpP.</text>
</comment>
<dbReference type="GO" id="GO:0008233">
    <property type="term" value="F:peptidase activity"/>
    <property type="evidence" value="ECO:0007669"/>
    <property type="project" value="UniProtKB-KW"/>
</dbReference>
<dbReference type="InterPro" id="IPR046425">
    <property type="entry name" value="ClpX_bact"/>
</dbReference>
<dbReference type="Pfam" id="PF06689">
    <property type="entry name" value="zf-C4_ClpX"/>
    <property type="match status" value="1"/>
</dbReference>
<keyword evidence="1 6" id="KW-0479">Metal-binding</keyword>
<keyword evidence="2 6" id="KW-0547">Nucleotide-binding</keyword>
<sequence>MAKEDLECSFCGRKKPETNLLIAGLDAHICDRCIEQAHGIVVEESKQSDTSDLSAELVLRKPQKINSFLDEYIIGQESTKKVMSVAVYNHYKRLLQPPSDDDIEIQKSNIIMVGQTGTGKTLMAKTIAKMLNVPLAIVDATVLTEAGYVGEDVESILTRLLQAADYNLEKAEKGIVFIDEIDKIARKSDNPSITRDVSGEGVQQALLKLLEGTVVNVPPKGGRKHPDQKFIEVNTENILFIAGGAFDGIERVISKRLNMQAVGYSASMSDNAVDQNHLLQYIIPKDLKDFGLIPEIIGRLPVLTYMDPLDAKTLKAILTQPKNAIIKQYQKLFEMDDIEFSITDGALDFVVDKAIEYKLGARGLRSLCEEILTDAMFELPGSDQKDLNVTKAYAEEKLTKTTIKKLKAVS</sequence>
<dbReference type="PROSITE" id="PS00675">
    <property type="entry name" value="SIGMA54_INTERACT_1"/>
    <property type="match status" value="1"/>
</dbReference>
<reference evidence="10" key="1">
    <citation type="journal article" date="2019" name="Int. J. Syst. Evol. Microbiol.">
        <title>The Global Catalogue of Microorganisms (GCM) 10K type strain sequencing project: providing services to taxonomists for standard genome sequencing and annotation.</title>
        <authorList>
            <consortium name="The Broad Institute Genomics Platform"/>
            <consortium name="The Broad Institute Genome Sequencing Center for Infectious Disease"/>
            <person name="Wu L."/>
            <person name="Ma J."/>
        </authorList>
    </citation>
    <scope>NUCLEOTIDE SEQUENCE [LARGE SCALE GENOMIC DNA]</scope>
    <source>
        <strain evidence="10">KCTC 42808</strain>
    </source>
</reference>
<keyword evidence="9" id="KW-0645">Protease</keyword>
<dbReference type="InterPro" id="IPR004487">
    <property type="entry name" value="Clp_protease_ATP-bd_su_ClpX"/>
</dbReference>
<dbReference type="GO" id="GO:0006508">
    <property type="term" value="P:proteolysis"/>
    <property type="evidence" value="ECO:0007669"/>
    <property type="project" value="UniProtKB-KW"/>
</dbReference>
<comment type="subunit">
    <text evidence="6">Component of the ClpX-ClpP complex. Forms a hexameric ring that, in the presence of ATP, binds to fourteen ClpP subunits assembled into a disk-like structure with a central cavity, resembling the structure of eukaryotic proteasomes.</text>
</comment>
<dbReference type="EMBL" id="JBHULM010000011">
    <property type="protein sequence ID" value="MFD2542495.1"/>
    <property type="molecule type" value="Genomic_DNA"/>
</dbReference>
<feature type="binding site" evidence="6 7">
    <location>
        <position position="30"/>
    </location>
    <ligand>
        <name>Zn(2+)</name>
        <dbReference type="ChEBI" id="CHEBI:29105"/>
    </ligand>
</feature>
<dbReference type="Gene3D" id="3.40.50.300">
    <property type="entry name" value="P-loop containing nucleotide triphosphate hydrolases"/>
    <property type="match status" value="1"/>
</dbReference>
<keyword evidence="10" id="KW-1185">Reference proteome</keyword>
<dbReference type="InterPro" id="IPR059188">
    <property type="entry name" value="Znf_CLPX-like"/>
</dbReference>
<evidence type="ECO:0000256" key="7">
    <source>
        <dbReference type="PROSITE-ProRule" id="PRU01250"/>
    </source>
</evidence>
<dbReference type="InterPro" id="IPR003959">
    <property type="entry name" value="ATPase_AAA_core"/>
</dbReference>
<comment type="similarity">
    <text evidence="6 7">Belongs to the ClpX chaperone family.</text>
</comment>
<organism evidence="9 10">
    <name type="scientific">Lacinutrix gracilariae</name>
    <dbReference type="NCBI Taxonomy" id="1747198"/>
    <lineage>
        <taxon>Bacteria</taxon>
        <taxon>Pseudomonadati</taxon>
        <taxon>Bacteroidota</taxon>
        <taxon>Flavobacteriia</taxon>
        <taxon>Flavobacteriales</taxon>
        <taxon>Flavobacteriaceae</taxon>
        <taxon>Lacinutrix</taxon>
    </lineage>
</organism>
<evidence type="ECO:0000256" key="5">
    <source>
        <dbReference type="ARBA" id="ARBA00023186"/>
    </source>
</evidence>
<dbReference type="Proteomes" id="UP001597467">
    <property type="component" value="Unassembled WGS sequence"/>
</dbReference>
<evidence type="ECO:0000313" key="10">
    <source>
        <dbReference type="Proteomes" id="UP001597467"/>
    </source>
</evidence>
<dbReference type="NCBIfam" id="TIGR00382">
    <property type="entry name" value="clpX"/>
    <property type="match status" value="1"/>
</dbReference>